<dbReference type="HAMAP" id="MF_00835">
    <property type="entry name" value="BioC"/>
    <property type="match status" value="1"/>
</dbReference>
<comment type="catalytic activity">
    <reaction evidence="1 8">
        <text>malonyl-[ACP] + S-adenosyl-L-methionine = malonyl-[ACP] methyl ester + S-adenosyl-L-homocysteine</text>
        <dbReference type="Rhea" id="RHEA:17105"/>
        <dbReference type="Rhea" id="RHEA-COMP:9623"/>
        <dbReference type="Rhea" id="RHEA-COMP:9954"/>
        <dbReference type="ChEBI" id="CHEBI:57856"/>
        <dbReference type="ChEBI" id="CHEBI:59789"/>
        <dbReference type="ChEBI" id="CHEBI:78449"/>
        <dbReference type="ChEBI" id="CHEBI:78845"/>
        <dbReference type="EC" id="2.1.1.197"/>
    </reaction>
</comment>
<protein>
    <recommendedName>
        <fullName evidence="3 8">Malonyl-[acyl-carrier protein] O-methyltransferase</fullName>
        <shortName evidence="8">Malonyl-ACP O-methyltransferase</shortName>
        <ecNumber evidence="3 8">2.1.1.197</ecNumber>
    </recommendedName>
    <alternativeName>
        <fullName evidence="8">Biotin synthesis protein BioC</fullName>
    </alternativeName>
</protein>
<name>A0A1N6RYM5_9GAMM</name>
<dbReference type="AlphaFoldDB" id="A0A1N6RYM5"/>
<dbReference type="EMBL" id="FTLW01000002">
    <property type="protein sequence ID" value="SIQ33963.1"/>
    <property type="molecule type" value="Genomic_DNA"/>
</dbReference>
<dbReference type="GO" id="GO:0010340">
    <property type="term" value="F:carboxyl-O-methyltransferase activity"/>
    <property type="evidence" value="ECO:0007669"/>
    <property type="project" value="UniProtKB-UniRule"/>
</dbReference>
<sequence>MTDDFFPGRVFDNRQVRRSFGRAAEGYDAASHLQREIESRLLESLDYYALRHGDATPGVILDVACGPARAARALRARWPKSRVIALDAALPMLHAAQGNTRGRLLREREIPRLNADLRALPLADGSVDLLFCNLALQWIEDLPAAFAEFRRVLKSGGMLLVSTFGSETLADLREAFAAADDFPHVSPFTAIAPFGDALVAAGFRDPVIDRDILIEFKPTFADILRSLRAMGATNALTARRHALSGRARFSAAEAAHPHDNRGFPMRWEAIYAQAWAPEPGTPMRDGLGEIAQIPLSRIPIRRRST</sequence>
<comment type="pathway">
    <text evidence="2 8">Cofactor biosynthesis; biotin biosynthesis.</text>
</comment>
<dbReference type="GO" id="GO:0008757">
    <property type="term" value="F:S-adenosylmethionine-dependent methyltransferase activity"/>
    <property type="evidence" value="ECO:0007669"/>
    <property type="project" value="InterPro"/>
</dbReference>
<feature type="domain" description="Methyltransferase type 11" evidence="9">
    <location>
        <begin position="61"/>
        <end position="160"/>
    </location>
</feature>
<evidence type="ECO:0000313" key="10">
    <source>
        <dbReference type="EMBL" id="SIQ33963.1"/>
    </source>
</evidence>
<evidence type="ECO:0000313" key="11">
    <source>
        <dbReference type="Proteomes" id="UP000241788"/>
    </source>
</evidence>
<keyword evidence="6 8" id="KW-0949">S-adenosyl-L-methionine</keyword>
<dbReference type="Pfam" id="PF08241">
    <property type="entry name" value="Methyltransf_11"/>
    <property type="match status" value="1"/>
</dbReference>
<comment type="function">
    <text evidence="8">Converts the free carboxyl group of a malonyl-thioester to its methyl ester by transfer of a methyl group from S-adenosyl-L-methionine (SAM). It allows to synthesize pimeloyl-ACP via the fatty acid synthetic pathway.</text>
</comment>
<evidence type="ECO:0000256" key="1">
    <source>
        <dbReference type="ARBA" id="ARBA00000852"/>
    </source>
</evidence>
<dbReference type="UniPathway" id="UPA00078"/>
<evidence type="ECO:0000256" key="5">
    <source>
        <dbReference type="ARBA" id="ARBA00022679"/>
    </source>
</evidence>
<evidence type="ECO:0000256" key="2">
    <source>
        <dbReference type="ARBA" id="ARBA00004746"/>
    </source>
</evidence>
<dbReference type="PANTHER" id="PTHR13090">
    <property type="entry name" value="ARGININE-HYDROXYLASE NDUFAF5, MITOCHONDRIAL"/>
    <property type="match status" value="1"/>
</dbReference>
<evidence type="ECO:0000256" key="8">
    <source>
        <dbReference type="HAMAP-Rule" id="MF_00835"/>
    </source>
</evidence>
<dbReference type="GO" id="GO:0032259">
    <property type="term" value="P:methylation"/>
    <property type="evidence" value="ECO:0007669"/>
    <property type="project" value="UniProtKB-KW"/>
</dbReference>
<dbReference type="Gene3D" id="3.40.50.150">
    <property type="entry name" value="Vaccinia Virus protein VP39"/>
    <property type="match status" value="1"/>
</dbReference>
<dbReference type="PANTHER" id="PTHR13090:SF1">
    <property type="entry name" value="ARGININE-HYDROXYLASE NDUFAF5, MITOCHONDRIAL"/>
    <property type="match status" value="1"/>
</dbReference>
<reference evidence="11" key="1">
    <citation type="submission" date="2017-01" db="EMBL/GenBank/DDBJ databases">
        <authorList>
            <person name="Varghese N."/>
            <person name="Submissions S."/>
        </authorList>
    </citation>
    <scope>NUCLEOTIDE SEQUENCE [LARGE SCALE GENOMIC DNA]</scope>
    <source>
        <strain evidence="11">UM1</strain>
    </source>
</reference>
<evidence type="ECO:0000256" key="6">
    <source>
        <dbReference type="ARBA" id="ARBA00022691"/>
    </source>
</evidence>
<dbReference type="EC" id="2.1.1.197" evidence="3 8"/>
<dbReference type="GO" id="GO:0009102">
    <property type="term" value="P:biotin biosynthetic process"/>
    <property type="evidence" value="ECO:0007669"/>
    <property type="project" value="UniProtKB-UniRule"/>
</dbReference>
<dbReference type="CDD" id="cd02440">
    <property type="entry name" value="AdoMet_MTases"/>
    <property type="match status" value="1"/>
</dbReference>
<keyword evidence="7 8" id="KW-0093">Biotin biosynthesis</keyword>
<keyword evidence="4 8" id="KW-0489">Methyltransferase</keyword>
<dbReference type="RefSeq" id="WP_076586099.1">
    <property type="nucleotide sequence ID" value="NZ_FTLW01000002.1"/>
</dbReference>
<dbReference type="InterPro" id="IPR011814">
    <property type="entry name" value="BioC"/>
</dbReference>
<accession>A0A1N6RYM5</accession>
<evidence type="ECO:0000256" key="7">
    <source>
        <dbReference type="ARBA" id="ARBA00022756"/>
    </source>
</evidence>
<evidence type="ECO:0000256" key="4">
    <source>
        <dbReference type="ARBA" id="ARBA00022603"/>
    </source>
</evidence>
<dbReference type="OrthoDB" id="9760689at2"/>
<dbReference type="InterPro" id="IPR050602">
    <property type="entry name" value="Malonyl-ACP_OMT"/>
</dbReference>
<gene>
    <name evidence="8" type="primary">bioC</name>
    <name evidence="10" type="ORF">SAMN05421546_1132</name>
</gene>
<dbReference type="STRING" id="1604334.SAMN05421546_1132"/>
<keyword evidence="5 8" id="KW-0808">Transferase</keyword>
<proteinExistence type="inferred from homology"/>
<organism evidence="10 11">
    <name type="scientific">Solilutibacter tolerans</name>
    <dbReference type="NCBI Taxonomy" id="1604334"/>
    <lineage>
        <taxon>Bacteria</taxon>
        <taxon>Pseudomonadati</taxon>
        <taxon>Pseudomonadota</taxon>
        <taxon>Gammaproteobacteria</taxon>
        <taxon>Lysobacterales</taxon>
        <taxon>Lysobacteraceae</taxon>
        <taxon>Solilutibacter</taxon>
    </lineage>
</organism>
<dbReference type="SUPFAM" id="SSF53335">
    <property type="entry name" value="S-adenosyl-L-methionine-dependent methyltransferases"/>
    <property type="match status" value="1"/>
</dbReference>
<comment type="similarity">
    <text evidence="8">Belongs to the methyltransferase superfamily.</text>
</comment>
<keyword evidence="11" id="KW-1185">Reference proteome</keyword>
<dbReference type="InterPro" id="IPR029063">
    <property type="entry name" value="SAM-dependent_MTases_sf"/>
</dbReference>
<evidence type="ECO:0000259" key="9">
    <source>
        <dbReference type="Pfam" id="PF08241"/>
    </source>
</evidence>
<evidence type="ECO:0000256" key="3">
    <source>
        <dbReference type="ARBA" id="ARBA00012327"/>
    </source>
</evidence>
<dbReference type="GO" id="GO:0102130">
    <property type="term" value="F:malonyl-CoA methyltransferase activity"/>
    <property type="evidence" value="ECO:0007669"/>
    <property type="project" value="UniProtKB-EC"/>
</dbReference>
<dbReference type="Proteomes" id="UP000241788">
    <property type="component" value="Unassembled WGS sequence"/>
</dbReference>
<dbReference type="InterPro" id="IPR013216">
    <property type="entry name" value="Methyltransf_11"/>
</dbReference>